<sequence>MILHELCHLVEHNHSERFYQLLNQVMPDWSKIKNQLDMMANKLIN</sequence>
<dbReference type="InterPro" id="IPR053136">
    <property type="entry name" value="UTP_pyrophosphatase-like"/>
</dbReference>
<dbReference type="InterPro" id="IPR002725">
    <property type="entry name" value="YgjP-like_metallopeptidase"/>
</dbReference>
<dbReference type="CDD" id="cd07344">
    <property type="entry name" value="M48_yhfN_like"/>
    <property type="match status" value="1"/>
</dbReference>
<evidence type="ECO:0000313" key="2">
    <source>
        <dbReference type="EMBL" id="MDH0657403.1"/>
    </source>
</evidence>
<dbReference type="AlphaFoldDB" id="A0AA42LJ60"/>
<dbReference type="PANTHER" id="PTHR30399:SF1">
    <property type="entry name" value="UTP PYROPHOSPHATASE"/>
    <property type="match status" value="1"/>
</dbReference>
<dbReference type="EMBL" id="JAOCDR010000055">
    <property type="protein sequence ID" value="MDH0657403.1"/>
    <property type="molecule type" value="Genomic_DNA"/>
</dbReference>
<dbReference type="Proteomes" id="UP001161099">
    <property type="component" value="Unassembled WGS sequence"/>
</dbReference>
<gene>
    <name evidence="2" type="ORF">N5D11_15015</name>
</gene>
<accession>A0AA42LJ60</accession>
<evidence type="ECO:0000259" key="1">
    <source>
        <dbReference type="Pfam" id="PF01863"/>
    </source>
</evidence>
<reference evidence="2" key="1">
    <citation type="submission" date="2022-09" db="EMBL/GenBank/DDBJ databases">
        <title>Intensive care unit water sources are persistently colonized with multi-drug resistant bacteria and are the site of extensive horizontal gene transfer of antibiotic resistance genes.</title>
        <authorList>
            <person name="Diorio-Toth L."/>
        </authorList>
    </citation>
    <scope>NUCLEOTIDE SEQUENCE</scope>
    <source>
        <strain evidence="2">GD03851</strain>
    </source>
</reference>
<dbReference type="PANTHER" id="PTHR30399">
    <property type="entry name" value="UNCHARACTERIZED PROTEIN YGJP"/>
    <property type="match status" value="1"/>
</dbReference>
<feature type="domain" description="YgjP-like metallopeptidase" evidence="1">
    <location>
        <begin position="2"/>
        <end position="37"/>
    </location>
</feature>
<organism evidence="2 3">
    <name type="scientific">Acinetobacter johnsonii</name>
    <dbReference type="NCBI Taxonomy" id="40214"/>
    <lineage>
        <taxon>Bacteria</taxon>
        <taxon>Pseudomonadati</taxon>
        <taxon>Pseudomonadota</taxon>
        <taxon>Gammaproteobacteria</taxon>
        <taxon>Moraxellales</taxon>
        <taxon>Moraxellaceae</taxon>
        <taxon>Acinetobacter</taxon>
    </lineage>
</organism>
<name>A0AA42LJ60_ACIJO</name>
<dbReference type="Gene3D" id="3.30.2010.10">
    <property type="entry name" value="Metalloproteases ('zincins'), catalytic domain"/>
    <property type="match status" value="1"/>
</dbReference>
<comment type="caution">
    <text evidence="2">The sequence shown here is derived from an EMBL/GenBank/DDBJ whole genome shotgun (WGS) entry which is preliminary data.</text>
</comment>
<evidence type="ECO:0000313" key="3">
    <source>
        <dbReference type="Proteomes" id="UP001161099"/>
    </source>
</evidence>
<proteinExistence type="predicted"/>
<protein>
    <submittedName>
        <fullName evidence="2">M48 family metallopeptidase</fullName>
    </submittedName>
</protein>
<dbReference type="Pfam" id="PF01863">
    <property type="entry name" value="YgjP-like"/>
    <property type="match status" value="1"/>
</dbReference>